<dbReference type="InterPro" id="IPR024459">
    <property type="entry name" value="Acb1-like_N"/>
</dbReference>
<dbReference type="NCBIfam" id="TIGR01555">
    <property type="entry name" value="phge_rel_HI1409"/>
    <property type="match status" value="1"/>
</dbReference>
<evidence type="ECO:0000259" key="1">
    <source>
        <dbReference type="Pfam" id="PF06381"/>
    </source>
</evidence>
<feature type="domain" description="Anti-CBASS protein Acb1-like N-terminal" evidence="1">
    <location>
        <begin position="2"/>
        <end position="351"/>
    </location>
</feature>
<dbReference type="InterPro" id="IPR006445">
    <property type="entry name" value="Phage-assoc_HI1409"/>
</dbReference>
<protein>
    <submittedName>
        <fullName evidence="2">Phage-associated protein, HI1409 family</fullName>
    </submittedName>
</protein>
<dbReference type="AlphaFoldDB" id="L7VXX0"/>
<dbReference type="EMBL" id="JX649887">
    <property type="protein sequence ID" value="AGC71908.1"/>
    <property type="molecule type" value="Genomic_DNA"/>
</dbReference>
<accession>L7VXX0</accession>
<organism evidence="2">
    <name type="scientific">uncultured bacterium A1Q1_fos_25</name>
    <dbReference type="NCBI Taxonomy" id="1256569"/>
    <lineage>
        <taxon>Bacteria</taxon>
        <taxon>environmental samples</taxon>
    </lineage>
</organism>
<sequence length="474" mass="51177">MADLIVTALPHDALRETPTLTIASIDDATQRAAAVDAITAALADLSAKKAVQKALQYERAYGGAAIYVGAVDGSLDAEQPLQTQTIRAIRHLTVFERRQLIAVEYQQDPMKPDYGKPTLYQVHSFTGVGTGQNVHASRLVIFPGRRVTDRNPTENAGWGDSVLSLVWDALRIFNQSWLGVGYTMLDFSVAIMKIKGLASILAANSPEAVANRAQAVELGRSIAKTILLDSEEEYERKTTTLAGVPDVLGQVMHRLAAAARMPISKMFGQSASGLNATGEGDARNWYDAVAAYQEDSVRPAYEKLLKLLFASKTGPTKGIEPENWALKFPPLWQSTAKEQAETRKIVAETDAINYDMGLVTSEELRTSRFGGEEYSAETEIDSAPDLSESLALATATEQTTQPAQEVQVATQKPTIELTPTDLATIVTVNEARAQRGLPPRPDGEVTIAEFQARNATVIAKAQEATDPSAAPPTP</sequence>
<proteinExistence type="predicted"/>
<name>L7VXX0_9BACT</name>
<reference evidence="2" key="1">
    <citation type="submission" date="2012-09" db="EMBL/GenBank/DDBJ databases">
        <title>Metagenomic Characterization of a Microbial Community in Wastewater Detects High Levels of Antibiotic Resistance.</title>
        <authorList>
            <person name="Abrams M."/>
            <person name="Caldwell A."/>
            <person name="Vandaei E."/>
            <person name="Lee W."/>
            <person name="Perrott J."/>
            <person name="Khan S.Y."/>
            <person name="Ta J."/>
            <person name="Romero D."/>
            <person name="Nguyen V."/>
            <person name="Pourmand N."/>
            <person name="Ouverney C.C."/>
        </authorList>
    </citation>
    <scope>NUCLEOTIDE SEQUENCE</scope>
</reference>
<evidence type="ECO:0000313" key="2">
    <source>
        <dbReference type="EMBL" id="AGC71908.1"/>
    </source>
</evidence>
<dbReference type="Pfam" id="PF06381">
    <property type="entry name" value="Phage_portal_3"/>
    <property type="match status" value="1"/>
</dbReference>